<dbReference type="AlphaFoldDB" id="A0A7V6CN55"/>
<dbReference type="Gene3D" id="3.40.190.10">
    <property type="entry name" value="Periplasmic binding protein-like II"/>
    <property type="match status" value="2"/>
</dbReference>
<dbReference type="CDD" id="cd13566">
    <property type="entry name" value="PBP2_phosphate"/>
    <property type="match status" value="1"/>
</dbReference>
<dbReference type="PROSITE" id="PS51257">
    <property type="entry name" value="PROKAR_LIPOPROTEIN"/>
    <property type="match status" value="1"/>
</dbReference>
<accession>A0A7V6CN55</accession>
<dbReference type="GO" id="GO:0042301">
    <property type="term" value="F:phosphate ion binding"/>
    <property type="evidence" value="ECO:0007669"/>
    <property type="project" value="UniProtKB-UniRule"/>
</dbReference>
<dbReference type="NCBIfam" id="TIGR02136">
    <property type="entry name" value="ptsS_2"/>
    <property type="match status" value="1"/>
</dbReference>
<dbReference type="Pfam" id="PF12849">
    <property type="entry name" value="PBP_like_2"/>
    <property type="match status" value="1"/>
</dbReference>
<comment type="similarity">
    <text evidence="1 4">Belongs to the PstS family.</text>
</comment>
<protein>
    <recommendedName>
        <fullName evidence="4">Phosphate-binding protein</fullName>
    </recommendedName>
</protein>
<evidence type="ECO:0000313" key="6">
    <source>
        <dbReference type="EMBL" id="HHR48863.1"/>
    </source>
</evidence>
<dbReference type="InterPro" id="IPR024370">
    <property type="entry name" value="PBP_domain"/>
</dbReference>
<organism evidence="6">
    <name type="scientific">candidate division WOR-3 bacterium</name>
    <dbReference type="NCBI Taxonomy" id="2052148"/>
    <lineage>
        <taxon>Bacteria</taxon>
        <taxon>Bacteria division WOR-3</taxon>
    </lineage>
</organism>
<evidence type="ECO:0000256" key="1">
    <source>
        <dbReference type="ARBA" id="ARBA00008725"/>
    </source>
</evidence>
<evidence type="ECO:0000256" key="2">
    <source>
        <dbReference type="ARBA" id="ARBA00022448"/>
    </source>
</evidence>
<comment type="caution">
    <text evidence="6">The sequence shown here is derived from an EMBL/GenBank/DDBJ whole genome shotgun (WGS) entry which is preliminary data.</text>
</comment>
<dbReference type="InterPro" id="IPR011862">
    <property type="entry name" value="Phos-bd"/>
</dbReference>
<evidence type="ECO:0000256" key="4">
    <source>
        <dbReference type="RuleBase" id="RU367119"/>
    </source>
</evidence>
<feature type="domain" description="PBP" evidence="5">
    <location>
        <begin position="20"/>
        <end position="259"/>
    </location>
</feature>
<dbReference type="EMBL" id="DTHS01000027">
    <property type="protein sequence ID" value="HHR48863.1"/>
    <property type="molecule type" value="Genomic_DNA"/>
</dbReference>
<keyword evidence="2 4" id="KW-0813">Transport</keyword>
<dbReference type="InterPro" id="IPR050811">
    <property type="entry name" value="Phosphate_ABC_transporter"/>
</dbReference>
<dbReference type="GO" id="GO:0006817">
    <property type="term" value="P:phosphate ion transport"/>
    <property type="evidence" value="ECO:0007669"/>
    <property type="project" value="UniProtKB-UniRule"/>
</dbReference>
<keyword evidence="4" id="KW-0592">Phosphate transport</keyword>
<sequence>MKKIISLIFIIFLIFLACRKESVIIKGSDTMVNLVSALVEAYIKEHPRADITVMGGGSGVGIASLINKEIKCANSSRDLKEEEKEKLKANGINYLEIPIGYDLLAIIVNEKNPIESLTIAQLKDIYQRKVKDWKEAGGLSGEISLYGRNPASGTYEFFKEIVLKGDYSPEMKQMAGTAAIVDAVSQDIGGIGYVGIGYIKDVKGIKTVKIKNEKDGKYYSPLDKENLKNYPLSRPLYHIVDRDYLLSPKGKVLKDFIKWELEKGDKIIEEVGFVPLTQLEKEKILKELSP</sequence>
<name>A0A7V6CN55_UNCW3</name>
<reference evidence="6" key="1">
    <citation type="journal article" date="2020" name="mSystems">
        <title>Genome- and Community-Level Interaction Insights into Carbon Utilization and Element Cycling Functions of Hydrothermarchaeota in Hydrothermal Sediment.</title>
        <authorList>
            <person name="Zhou Z."/>
            <person name="Liu Y."/>
            <person name="Xu W."/>
            <person name="Pan J."/>
            <person name="Luo Z.H."/>
            <person name="Li M."/>
        </authorList>
    </citation>
    <scope>NUCLEOTIDE SEQUENCE [LARGE SCALE GENOMIC DNA]</scope>
    <source>
        <strain evidence="6">SpSt-791</strain>
    </source>
</reference>
<comment type="function">
    <text evidence="4">Involved in the system for phosphate transport across the cytoplasmic membrane.</text>
</comment>
<evidence type="ECO:0000256" key="3">
    <source>
        <dbReference type="ARBA" id="ARBA00022729"/>
    </source>
</evidence>
<dbReference type="PANTHER" id="PTHR30570:SF1">
    <property type="entry name" value="PHOSPHATE-BINDING PROTEIN PSTS"/>
    <property type="match status" value="1"/>
</dbReference>
<evidence type="ECO:0000259" key="5">
    <source>
        <dbReference type="Pfam" id="PF12849"/>
    </source>
</evidence>
<dbReference type="SUPFAM" id="SSF53850">
    <property type="entry name" value="Periplasmic binding protein-like II"/>
    <property type="match status" value="1"/>
</dbReference>
<proteinExistence type="inferred from homology"/>
<gene>
    <name evidence="6" type="ORF">ENV79_04375</name>
</gene>
<keyword evidence="3" id="KW-0732">Signal</keyword>
<dbReference type="PANTHER" id="PTHR30570">
    <property type="entry name" value="PERIPLASMIC PHOSPHATE BINDING COMPONENT OF PHOSPHATE ABC TRANSPORTER"/>
    <property type="match status" value="1"/>
</dbReference>